<feature type="compositionally biased region" description="Low complexity" evidence="1">
    <location>
        <begin position="25"/>
        <end position="34"/>
    </location>
</feature>
<keyword evidence="3" id="KW-1185">Reference proteome</keyword>
<feature type="non-terminal residue" evidence="2">
    <location>
        <position position="101"/>
    </location>
</feature>
<dbReference type="AlphaFoldDB" id="A0A4Y9XXB6"/>
<proteinExistence type="predicted"/>
<feature type="region of interest" description="Disordered" evidence="1">
    <location>
        <begin position="25"/>
        <end position="76"/>
    </location>
</feature>
<comment type="caution">
    <text evidence="2">The sequence shown here is derived from an EMBL/GenBank/DDBJ whole genome shotgun (WGS) entry which is preliminary data.</text>
</comment>
<evidence type="ECO:0000256" key="1">
    <source>
        <dbReference type="SAM" id="MobiDB-lite"/>
    </source>
</evidence>
<accession>A0A4Y9XXB6</accession>
<gene>
    <name evidence="2" type="ORF">EVG20_g9966</name>
</gene>
<organism evidence="2 3">
    <name type="scientific">Dentipellis fragilis</name>
    <dbReference type="NCBI Taxonomy" id="205917"/>
    <lineage>
        <taxon>Eukaryota</taxon>
        <taxon>Fungi</taxon>
        <taxon>Dikarya</taxon>
        <taxon>Basidiomycota</taxon>
        <taxon>Agaricomycotina</taxon>
        <taxon>Agaricomycetes</taxon>
        <taxon>Russulales</taxon>
        <taxon>Hericiaceae</taxon>
        <taxon>Dentipellis</taxon>
    </lineage>
</organism>
<dbReference type="Proteomes" id="UP000298327">
    <property type="component" value="Unassembled WGS sequence"/>
</dbReference>
<name>A0A4Y9XXB6_9AGAM</name>
<reference evidence="2 3" key="1">
    <citation type="submission" date="2019-02" db="EMBL/GenBank/DDBJ databases">
        <title>Genome sequencing of the rare red list fungi Dentipellis fragilis.</title>
        <authorList>
            <person name="Buettner E."/>
            <person name="Kellner H."/>
        </authorList>
    </citation>
    <scope>NUCLEOTIDE SEQUENCE [LARGE SCALE GENOMIC DNA]</scope>
    <source>
        <strain evidence="2 3">DSM 105465</strain>
    </source>
</reference>
<sequence>MLYRQRLPSSSSLYTLLASLRTSNTSISLTSSTRTDTDRGSDGNGGSGGIDDTDGCGIDGGALPPRPRTLPIPLAQPLHTPLTTHASTSATRWNPYTMNCS</sequence>
<evidence type="ECO:0000313" key="3">
    <source>
        <dbReference type="Proteomes" id="UP000298327"/>
    </source>
</evidence>
<evidence type="ECO:0000313" key="2">
    <source>
        <dbReference type="EMBL" id="TFY53791.1"/>
    </source>
</evidence>
<dbReference type="EMBL" id="SEOQ01001104">
    <property type="protein sequence ID" value="TFY53791.1"/>
    <property type="molecule type" value="Genomic_DNA"/>
</dbReference>
<protein>
    <submittedName>
        <fullName evidence="2">Uncharacterized protein</fullName>
    </submittedName>
</protein>